<evidence type="ECO:0000313" key="3">
    <source>
        <dbReference type="Proteomes" id="UP001143543"/>
    </source>
</evidence>
<proteinExistence type="predicted"/>
<dbReference type="EMBL" id="BRVO01000003">
    <property type="protein sequence ID" value="GLB50105.1"/>
    <property type="molecule type" value="Genomic_DNA"/>
</dbReference>
<keyword evidence="1" id="KW-0472">Membrane</keyword>
<dbReference type="RefSeq" id="WP_281765740.1">
    <property type="nucleotide sequence ID" value="NZ_BRVO01000003.1"/>
</dbReference>
<comment type="caution">
    <text evidence="2">The sequence shown here is derived from an EMBL/GenBank/DDBJ whole genome shotgun (WGS) entry which is preliminary data.</text>
</comment>
<sequence>MIEQKDPSKNVKLYSQKSIALATFLGGPLAAGYLISKNYSNIEEPTHSKNALIIGILSTLILFGILLQLDDAVIDKIPSAIIPAMYTIIIYFVVEKYQGTILTLHKENGNEFYSQGKAALIGIISLLTIVTVIFGYFFLSTDEEVYNRYDAELAVFSENENETLVFYDHLDTESNATLIYELENSIIPKWKENIEIIHKTNEFKNLPSELKAQNDLLLNYAELRLEAFELFKKAIKEDSTEYSNQIEQLHYHIDVVLNKLNNL</sequence>
<organism evidence="2 3">
    <name type="scientific">Neptunitalea lumnitzerae</name>
    <dbReference type="NCBI Taxonomy" id="2965509"/>
    <lineage>
        <taxon>Bacteria</taxon>
        <taxon>Pseudomonadati</taxon>
        <taxon>Bacteroidota</taxon>
        <taxon>Flavobacteriia</taxon>
        <taxon>Flavobacteriales</taxon>
        <taxon>Flavobacteriaceae</taxon>
        <taxon>Neptunitalea</taxon>
    </lineage>
</organism>
<feature type="transmembrane region" description="Helical" evidence="1">
    <location>
        <begin position="118"/>
        <end position="139"/>
    </location>
</feature>
<evidence type="ECO:0000256" key="1">
    <source>
        <dbReference type="SAM" id="Phobius"/>
    </source>
</evidence>
<keyword evidence="1" id="KW-0812">Transmembrane</keyword>
<protein>
    <submittedName>
        <fullName evidence="2">Uncharacterized protein</fullName>
    </submittedName>
</protein>
<feature type="transmembrane region" description="Helical" evidence="1">
    <location>
        <begin position="81"/>
        <end position="98"/>
    </location>
</feature>
<name>A0ABQ5MM04_9FLAO</name>
<reference evidence="2" key="1">
    <citation type="submission" date="2022-07" db="EMBL/GenBank/DDBJ databases">
        <title>Taxonomy of Novel Oxalotrophic and Methylotrophic Bacteria.</title>
        <authorList>
            <person name="Sahin N."/>
            <person name="Tani A."/>
        </authorList>
    </citation>
    <scope>NUCLEOTIDE SEQUENCE</scope>
    <source>
        <strain evidence="2">Y10</strain>
    </source>
</reference>
<keyword evidence="1" id="KW-1133">Transmembrane helix</keyword>
<feature type="transmembrane region" description="Helical" evidence="1">
    <location>
        <begin position="20"/>
        <end position="39"/>
    </location>
</feature>
<accession>A0ABQ5MM04</accession>
<keyword evidence="3" id="KW-1185">Reference proteome</keyword>
<dbReference type="Proteomes" id="UP001143543">
    <property type="component" value="Unassembled WGS sequence"/>
</dbReference>
<evidence type="ECO:0000313" key="2">
    <source>
        <dbReference type="EMBL" id="GLB50105.1"/>
    </source>
</evidence>
<gene>
    <name evidence="2" type="ORF">Y10_24730</name>
</gene>
<feature type="transmembrane region" description="Helical" evidence="1">
    <location>
        <begin position="51"/>
        <end position="69"/>
    </location>
</feature>